<dbReference type="GO" id="GO:0006508">
    <property type="term" value="P:proteolysis"/>
    <property type="evidence" value="ECO:0007669"/>
    <property type="project" value="UniProtKB-KW"/>
</dbReference>
<dbReference type="PROSITE" id="PS51935">
    <property type="entry name" value="NLPC_P60"/>
    <property type="match status" value="1"/>
</dbReference>
<keyword evidence="7" id="KW-1185">Reference proteome</keyword>
<evidence type="ECO:0000259" key="5">
    <source>
        <dbReference type="PROSITE" id="PS51935"/>
    </source>
</evidence>
<accession>A0A1H7VTR0</accession>
<dbReference type="AlphaFoldDB" id="A0A1H7VTR0"/>
<evidence type="ECO:0000313" key="6">
    <source>
        <dbReference type="EMBL" id="SEM12540.1"/>
    </source>
</evidence>
<evidence type="ECO:0000256" key="3">
    <source>
        <dbReference type="ARBA" id="ARBA00022801"/>
    </source>
</evidence>
<dbReference type="GO" id="GO:0008234">
    <property type="term" value="F:cysteine-type peptidase activity"/>
    <property type="evidence" value="ECO:0007669"/>
    <property type="project" value="UniProtKB-KW"/>
</dbReference>
<dbReference type="PANTHER" id="PTHR47359">
    <property type="entry name" value="PEPTIDOGLYCAN DL-ENDOPEPTIDASE CWLO"/>
    <property type="match status" value="1"/>
</dbReference>
<gene>
    <name evidence="6" type="ORF">SAMN05444583_12332</name>
</gene>
<dbReference type="Gene3D" id="3.90.1720.10">
    <property type="entry name" value="endopeptidase domain like (from Nostoc punctiforme)"/>
    <property type="match status" value="1"/>
</dbReference>
<dbReference type="InterPro" id="IPR038765">
    <property type="entry name" value="Papain-like_cys_pep_sf"/>
</dbReference>
<dbReference type="Proteomes" id="UP000198677">
    <property type="component" value="Unassembled WGS sequence"/>
</dbReference>
<dbReference type="RefSeq" id="WP_072753824.1">
    <property type="nucleotide sequence ID" value="NZ_FOAW01000023.1"/>
</dbReference>
<protein>
    <submittedName>
        <fullName evidence="6">Cell wall-associated hydrolase, NlpC family</fullName>
    </submittedName>
</protein>
<evidence type="ECO:0000256" key="2">
    <source>
        <dbReference type="ARBA" id="ARBA00022670"/>
    </source>
</evidence>
<name>A0A1H7VTR0_9NOCA</name>
<dbReference type="SUPFAM" id="SSF54001">
    <property type="entry name" value="Cysteine proteinases"/>
    <property type="match status" value="1"/>
</dbReference>
<dbReference type="InterPro" id="IPR051794">
    <property type="entry name" value="PG_Endopeptidase_C40"/>
</dbReference>
<dbReference type="PANTHER" id="PTHR47359:SF3">
    <property type="entry name" value="NLP_P60 DOMAIN-CONTAINING PROTEIN-RELATED"/>
    <property type="match status" value="1"/>
</dbReference>
<evidence type="ECO:0000256" key="4">
    <source>
        <dbReference type="ARBA" id="ARBA00022807"/>
    </source>
</evidence>
<reference evidence="7" key="1">
    <citation type="submission" date="2016-10" db="EMBL/GenBank/DDBJ databases">
        <authorList>
            <person name="Varghese N."/>
            <person name="Submissions S."/>
        </authorList>
    </citation>
    <scope>NUCLEOTIDE SEQUENCE [LARGE SCALE GENOMIC DNA]</scope>
    <source>
        <strain evidence="7">DSM 44675</strain>
    </source>
</reference>
<dbReference type="InterPro" id="IPR000064">
    <property type="entry name" value="NLP_P60_dom"/>
</dbReference>
<evidence type="ECO:0000313" key="7">
    <source>
        <dbReference type="Proteomes" id="UP000198677"/>
    </source>
</evidence>
<evidence type="ECO:0000256" key="1">
    <source>
        <dbReference type="ARBA" id="ARBA00007074"/>
    </source>
</evidence>
<keyword evidence="4" id="KW-0788">Thiol protease</keyword>
<dbReference type="Pfam" id="PF00877">
    <property type="entry name" value="NLPC_P60"/>
    <property type="match status" value="1"/>
</dbReference>
<dbReference type="OrthoDB" id="5177647at2"/>
<sequence>MSKHRLQKNNRLTRGMLLGAITAGAVLIPVAPAMAQPLSIPGLGNIEVPGLPPAGAISPNAVVSHGQRALDAAQTKIGAPYVWGATGPDSFDCSGLVQWAYRQAGVSVPRTTYDQINGGTPVGKGDLQPGDVVLFYGTEHVGLYAGGGMVVHAPTPGQSVKRAPLDSMPFTAARRY</sequence>
<proteinExistence type="inferred from homology"/>
<keyword evidence="2" id="KW-0645">Protease</keyword>
<comment type="similarity">
    <text evidence="1">Belongs to the peptidase C40 family.</text>
</comment>
<feature type="domain" description="NlpC/P60" evidence="5">
    <location>
        <begin position="63"/>
        <end position="176"/>
    </location>
</feature>
<dbReference type="EMBL" id="FOAW01000023">
    <property type="protein sequence ID" value="SEM12540.1"/>
    <property type="molecule type" value="Genomic_DNA"/>
</dbReference>
<keyword evidence="3 6" id="KW-0378">Hydrolase</keyword>
<organism evidence="6 7">
    <name type="scientific">Rhodococcus maanshanensis</name>
    <dbReference type="NCBI Taxonomy" id="183556"/>
    <lineage>
        <taxon>Bacteria</taxon>
        <taxon>Bacillati</taxon>
        <taxon>Actinomycetota</taxon>
        <taxon>Actinomycetes</taxon>
        <taxon>Mycobacteriales</taxon>
        <taxon>Nocardiaceae</taxon>
        <taxon>Rhodococcus</taxon>
    </lineage>
</organism>